<dbReference type="Gene3D" id="3.60.21.10">
    <property type="match status" value="1"/>
</dbReference>
<dbReference type="PANTHER" id="PTHR39323:SF1">
    <property type="entry name" value="BLR1149 PROTEIN"/>
    <property type="match status" value="1"/>
</dbReference>
<dbReference type="SUPFAM" id="SSF56300">
    <property type="entry name" value="Metallo-dependent phosphatases"/>
    <property type="match status" value="1"/>
</dbReference>
<dbReference type="InterPro" id="IPR004376">
    <property type="entry name" value="Pesterase_MJ0037"/>
</dbReference>
<evidence type="ECO:0000313" key="2">
    <source>
        <dbReference type="EMBL" id="HGN37441.1"/>
    </source>
</evidence>
<organism evidence="2">
    <name type="scientific">Ignisphaera aggregans</name>
    <dbReference type="NCBI Taxonomy" id="334771"/>
    <lineage>
        <taxon>Archaea</taxon>
        <taxon>Thermoproteota</taxon>
        <taxon>Thermoprotei</taxon>
        <taxon>Desulfurococcales</taxon>
        <taxon>Desulfurococcaceae</taxon>
        <taxon>Ignisphaera</taxon>
    </lineage>
</organism>
<dbReference type="GO" id="GO:0016787">
    <property type="term" value="F:hydrolase activity"/>
    <property type="evidence" value="ECO:0007669"/>
    <property type="project" value="InterPro"/>
</dbReference>
<dbReference type="Pfam" id="PF00149">
    <property type="entry name" value="Metallophos"/>
    <property type="match status" value="1"/>
</dbReference>
<name>A0A7J3I9Z4_9CREN</name>
<evidence type="ECO:0000259" key="1">
    <source>
        <dbReference type="Pfam" id="PF00149"/>
    </source>
</evidence>
<dbReference type="AlphaFoldDB" id="A0A7J3I9Z4"/>
<dbReference type="InterPro" id="IPR029052">
    <property type="entry name" value="Metallo-depent_PP-like"/>
</dbReference>
<proteinExistence type="predicted"/>
<dbReference type="EMBL" id="DTDH01000074">
    <property type="protein sequence ID" value="HGT98284.1"/>
    <property type="molecule type" value="Genomic_DNA"/>
</dbReference>
<reference evidence="2" key="1">
    <citation type="journal article" date="2020" name="mSystems">
        <title>Genome- and Community-Level Interaction Insights into Carbon Utilization and Element Cycling Functions of Hydrothermarchaeota in Hydrothermal Sediment.</title>
        <authorList>
            <person name="Zhou Z."/>
            <person name="Liu Y."/>
            <person name="Xu W."/>
            <person name="Pan J."/>
            <person name="Luo Z.H."/>
            <person name="Li M."/>
        </authorList>
    </citation>
    <scope>NUCLEOTIDE SEQUENCE [LARGE SCALE GENOMIC DNA]</scope>
    <source>
        <strain evidence="2">SpSt-618</strain>
        <strain evidence="3">SpSt-688</strain>
    </source>
</reference>
<dbReference type="PIRSF" id="PIRSF000887">
    <property type="entry name" value="Pesterase_MJ0037"/>
    <property type="match status" value="1"/>
</dbReference>
<dbReference type="InterPro" id="IPR024173">
    <property type="entry name" value="Pesterase_MJ0037-like"/>
</dbReference>
<protein>
    <submittedName>
        <fullName evidence="2">Metallophosphoesterase</fullName>
    </submittedName>
</protein>
<comment type="caution">
    <text evidence="2">The sequence shown here is derived from an EMBL/GenBank/DDBJ whole genome shotgun (WGS) entry which is preliminary data.</text>
</comment>
<evidence type="ECO:0000313" key="3">
    <source>
        <dbReference type="EMBL" id="HGT98284.1"/>
    </source>
</evidence>
<sequence length="253" mass="28758">MLYELYPGIFAISDIPAVYLEKFRAIAIADIHLGFEEYMAEKGIYLPRMQLRKVLEYIERCLNTVKADTLIIVGDVKHLFDRLGRRESRDLGEFFTYTTKRFSKVALIRGNHDTFVYSISKRYGIEVHEKLKIENILLIHGHKDVLEEKDIELLIMAHEHPSISLRDPVTTYSTKFPCYLLTPLKNGIKAMVLPAAGLYQSGTPVTTSPEGYLSPILKNRALLADAKPYAIVENDGVYELPKLSAIEDLLALL</sequence>
<dbReference type="InterPro" id="IPR004843">
    <property type="entry name" value="Calcineurin-like_PHP"/>
</dbReference>
<dbReference type="NCBIfam" id="TIGR00024">
    <property type="entry name" value="SbcD_rel_arch"/>
    <property type="match status" value="1"/>
</dbReference>
<dbReference type="EMBL" id="DTAI01000234">
    <property type="protein sequence ID" value="HGN37441.1"/>
    <property type="molecule type" value="Genomic_DNA"/>
</dbReference>
<accession>A0A7J3I9Z4</accession>
<dbReference type="PANTHER" id="PTHR39323">
    <property type="entry name" value="BLR1149 PROTEIN"/>
    <property type="match status" value="1"/>
</dbReference>
<gene>
    <name evidence="2" type="ORF">ENT87_07855</name>
    <name evidence="3" type="ORF">ENU64_02475</name>
</gene>
<dbReference type="CDD" id="cd07391">
    <property type="entry name" value="MPP_PF1019"/>
    <property type="match status" value="1"/>
</dbReference>
<feature type="domain" description="Calcineurin-like phosphoesterase" evidence="1">
    <location>
        <begin position="24"/>
        <end position="161"/>
    </location>
</feature>